<dbReference type="Pfam" id="PF02254">
    <property type="entry name" value="TrkA_N"/>
    <property type="match status" value="1"/>
</dbReference>
<proteinExistence type="predicted"/>
<dbReference type="Gene3D" id="3.30.70.1450">
    <property type="entry name" value="Regulator of K+ conductance, C-terminal domain"/>
    <property type="match status" value="1"/>
</dbReference>
<reference evidence="3 4" key="1">
    <citation type="submission" date="2019-02" db="EMBL/GenBank/DDBJ databases">
        <title>Deep-cultivation of Planctomycetes and their phenomic and genomic characterization uncovers novel biology.</title>
        <authorList>
            <person name="Wiegand S."/>
            <person name="Jogler M."/>
            <person name="Boedeker C."/>
            <person name="Pinto D."/>
            <person name="Vollmers J."/>
            <person name="Rivas-Marin E."/>
            <person name="Kohn T."/>
            <person name="Peeters S.H."/>
            <person name="Heuer A."/>
            <person name="Rast P."/>
            <person name="Oberbeckmann S."/>
            <person name="Bunk B."/>
            <person name="Jeske O."/>
            <person name="Meyerdierks A."/>
            <person name="Storesund J.E."/>
            <person name="Kallscheuer N."/>
            <person name="Luecker S."/>
            <person name="Lage O.M."/>
            <person name="Pohl T."/>
            <person name="Merkel B.J."/>
            <person name="Hornburger P."/>
            <person name="Mueller R.-W."/>
            <person name="Bruemmer F."/>
            <person name="Labrenz M."/>
            <person name="Spormann A.M."/>
            <person name="Op den Camp H."/>
            <person name="Overmann J."/>
            <person name="Amann R."/>
            <person name="Jetten M.S.M."/>
            <person name="Mascher T."/>
            <person name="Medema M.H."/>
            <person name="Devos D.P."/>
            <person name="Kaster A.-K."/>
            <person name="Ovreas L."/>
            <person name="Rohde M."/>
            <person name="Galperin M.Y."/>
            <person name="Jogler C."/>
        </authorList>
    </citation>
    <scope>NUCLEOTIDE SEQUENCE [LARGE SCALE GENOMIC DNA]</scope>
    <source>
        <strain evidence="3 4">Mal4</strain>
    </source>
</reference>
<dbReference type="InterPro" id="IPR050721">
    <property type="entry name" value="Trk_Ktr_HKT_K-transport"/>
</dbReference>
<dbReference type="SUPFAM" id="SSF51735">
    <property type="entry name" value="NAD(P)-binding Rossmann-fold domains"/>
    <property type="match status" value="1"/>
</dbReference>
<dbReference type="PROSITE" id="PS51201">
    <property type="entry name" value="RCK_N"/>
    <property type="match status" value="1"/>
</dbReference>
<evidence type="ECO:0000259" key="1">
    <source>
        <dbReference type="PROSITE" id="PS51201"/>
    </source>
</evidence>
<dbReference type="AlphaFoldDB" id="A0A517ZCI2"/>
<keyword evidence="4" id="KW-1185">Reference proteome</keyword>
<feature type="domain" description="RCK C-terminal" evidence="2">
    <location>
        <begin position="134"/>
        <end position="225"/>
    </location>
</feature>
<evidence type="ECO:0000313" key="3">
    <source>
        <dbReference type="EMBL" id="QDU40204.1"/>
    </source>
</evidence>
<dbReference type="InterPro" id="IPR036721">
    <property type="entry name" value="RCK_C_sf"/>
</dbReference>
<dbReference type="InterPro" id="IPR006037">
    <property type="entry name" value="RCK_C"/>
</dbReference>
<evidence type="ECO:0000259" key="2">
    <source>
        <dbReference type="PROSITE" id="PS51202"/>
    </source>
</evidence>
<dbReference type="PROSITE" id="PS51202">
    <property type="entry name" value="RCK_C"/>
    <property type="match status" value="1"/>
</dbReference>
<dbReference type="Proteomes" id="UP000320496">
    <property type="component" value="Chromosome"/>
</dbReference>
<sequence>MQKIAVIGLGRFGTSLARRLASSGVSVIAIDRNGHLVAEIKDDVDVAVRLDSTDKTAMLAQGIDKVDVCVVSIGENFEAALLTTVLVRQLEVPLVICRAQSEFHAQIFEQIGADRVIQPEREAGNNLARQLANPQLVDFIRLGEGFTLIEFRAPEEFQGKSLKSLALRTRYDVNLVVIKRTIPSEKNDAPPRDFFIVPKPDELIQPDDILVVVGPDDSLARLPKE</sequence>
<name>A0A517ZCI2_9PLAN</name>
<dbReference type="KEGG" id="mri:Mal4_45590"/>
<dbReference type="SUPFAM" id="SSF116726">
    <property type="entry name" value="TrkA C-terminal domain-like"/>
    <property type="match status" value="1"/>
</dbReference>
<dbReference type="PANTHER" id="PTHR43833:SF7">
    <property type="entry name" value="KTR SYSTEM POTASSIUM UPTAKE PROTEIN C"/>
    <property type="match status" value="1"/>
</dbReference>
<dbReference type="OrthoDB" id="9776294at2"/>
<dbReference type="InterPro" id="IPR036291">
    <property type="entry name" value="NAD(P)-bd_dom_sf"/>
</dbReference>
<organism evidence="3 4">
    <name type="scientific">Maioricimonas rarisocia</name>
    <dbReference type="NCBI Taxonomy" id="2528026"/>
    <lineage>
        <taxon>Bacteria</taxon>
        <taxon>Pseudomonadati</taxon>
        <taxon>Planctomycetota</taxon>
        <taxon>Planctomycetia</taxon>
        <taxon>Planctomycetales</taxon>
        <taxon>Planctomycetaceae</taxon>
        <taxon>Maioricimonas</taxon>
    </lineage>
</organism>
<evidence type="ECO:0000313" key="4">
    <source>
        <dbReference type="Proteomes" id="UP000320496"/>
    </source>
</evidence>
<dbReference type="GO" id="GO:0008324">
    <property type="term" value="F:monoatomic cation transmembrane transporter activity"/>
    <property type="evidence" value="ECO:0007669"/>
    <property type="project" value="InterPro"/>
</dbReference>
<dbReference type="Pfam" id="PF02080">
    <property type="entry name" value="TrkA_C"/>
    <property type="match status" value="1"/>
</dbReference>
<gene>
    <name evidence="3" type="primary">ktrA</name>
    <name evidence="3" type="ORF">Mal4_45590</name>
</gene>
<dbReference type="EMBL" id="CP036275">
    <property type="protein sequence ID" value="QDU40204.1"/>
    <property type="molecule type" value="Genomic_DNA"/>
</dbReference>
<protein>
    <submittedName>
        <fullName evidence="3">Ktr system potassium uptake protein A</fullName>
    </submittedName>
</protein>
<dbReference type="RefSeq" id="WP_145371338.1">
    <property type="nucleotide sequence ID" value="NZ_CP036275.1"/>
</dbReference>
<accession>A0A517ZCI2</accession>
<dbReference type="PANTHER" id="PTHR43833">
    <property type="entry name" value="POTASSIUM CHANNEL PROTEIN 2-RELATED-RELATED"/>
    <property type="match status" value="1"/>
</dbReference>
<feature type="domain" description="RCK N-terminal" evidence="1">
    <location>
        <begin position="1"/>
        <end position="117"/>
    </location>
</feature>
<dbReference type="GO" id="GO:0006813">
    <property type="term" value="P:potassium ion transport"/>
    <property type="evidence" value="ECO:0007669"/>
    <property type="project" value="InterPro"/>
</dbReference>
<dbReference type="Gene3D" id="3.40.50.720">
    <property type="entry name" value="NAD(P)-binding Rossmann-like Domain"/>
    <property type="match status" value="1"/>
</dbReference>
<dbReference type="InterPro" id="IPR003148">
    <property type="entry name" value="RCK_N"/>
</dbReference>